<reference evidence="1 2" key="1">
    <citation type="journal article" date="2019" name="Sci. Rep.">
        <title>Orb-weaving spider Araneus ventricosus genome elucidates the spidroin gene catalogue.</title>
        <authorList>
            <person name="Kono N."/>
            <person name="Nakamura H."/>
            <person name="Ohtoshi R."/>
            <person name="Moran D.A.P."/>
            <person name="Shinohara A."/>
            <person name="Yoshida Y."/>
            <person name="Fujiwara M."/>
            <person name="Mori M."/>
            <person name="Tomita M."/>
            <person name="Arakawa K."/>
        </authorList>
    </citation>
    <scope>NUCLEOTIDE SEQUENCE [LARGE SCALE GENOMIC DNA]</scope>
</reference>
<protein>
    <submittedName>
        <fullName evidence="1">Uncharacterized protein</fullName>
    </submittedName>
</protein>
<keyword evidence="2" id="KW-1185">Reference proteome</keyword>
<proteinExistence type="predicted"/>
<sequence length="131" mass="14745">MLIKRFTDENITVEQVEEDSDATIVSKVVEGPRHSDCVIIMGEDIDLLVILTALAPDSNRLFVMKAGKGKIETLFFFPTNFKMSQKVKDNILFLHAFSGCDSTSNIFRQGKMKFAKLLDKDEGIQKDARSI</sequence>
<comment type="caution">
    <text evidence="1">The sequence shown here is derived from an EMBL/GenBank/DDBJ whole genome shotgun (WGS) entry which is preliminary data.</text>
</comment>
<evidence type="ECO:0000313" key="1">
    <source>
        <dbReference type="EMBL" id="GBM04807.1"/>
    </source>
</evidence>
<dbReference type="Proteomes" id="UP000499080">
    <property type="component" value="Unassembled WGS sequence"/>
</dbReference>
<dbReference type="AlphaFoldDB" id="A0A4Y2CM36"/>
<dbReference type="OrthoDB" id="6156427at2759"/>
<gene>
    <name evidence="1" type="ORF">AVEN_20238_1</name>
</gene>
<name>A0A4Y2CM36_ARAVE</name>
<evidence type="ECO:0000313" key="2">
    <source>
        <dbReference type="Proteomes" id="UP000499080"/>
    </source>
</evidence>
<organism evidence="1 2">
    <name type="scientific">Araneus ventricosus</name>
    <name type="common">Orbweaver spider</name>
    <name type="synonym">Epeira ventricosa</name>
    <dbReference type="NCBI Taxonomy" id="182803"/>
    <lineage>
        <taxon>Eukaryota</taxon>
        <taxon>Metazoa</taxon>
        <taxon>Ecdysozoa</taxon>
        <taxon>Arthropoda</taxon>
        <taxon>Chelicerata</taxon>
        <taxon>Arachnida</taxon>
        <taxon>Araneae</taxon>
        <taxon>Araneomorphae</taxon>
        <taxon>Entelegynae</taxon>
        <taxon>Araneoidea</taxon>
        <taxon>Araneidae</taxon>
        <taxon>Araneus</taxon>
    </lineage>
</organism>
<accession>A0A4Y2CM36</accession>
<dbReference type="EMBL" id="BGPR01000207">
    <property type="protein sequence ID" value="GBM04807.1"/>
    <property type="molecule type" value="Genomic_DNA"/>
</dbReference>